<evidence type="ECO:0000256" key="1">
    <source>
        <dbReference type="ARBA" id="ARBA00003195"/>
    </source>
</evidence>
<evidence type="ECO:0000256" key="6">
    <source>
        <dbReference type="ARBA" id="ARBA00022660"/>
    </source>
</evidence>
<keyword evidence="6" id="KW-0679">Respiratory chain</keyword>
<keyword evidence="10" id="KW-0472">Membrane</keyword>
<protein>
    <recommendedName>
        <fullName evidence="15">Complex I-15 kDa</fullName>
    </recommendedName>
</protein>
<dbReference type="PANTHER" id="PTHR21268">
    <property type="entry name" value="NADH DEHYDROGENASE [UBIQUINONE] IRON-SULFUR PROTEIN 5"/>
    <property type="match status" value="1"/>
</dbReference>
<comment type="caution">
    <text evidence="13">The sequence shown here is derived from an EMBL/GenBank/DDBJ whole genome shotgun (WGS) entry which is preliminary data.</text>
</comment>
<keyword evidence="9" id="KW-0496">Mitochondrion</keyword>
<dbReference type="InterPro" id="IPR019342">
    <property type="entry name" value="NADH_UbQ_OxRdtase_FeS-su5"/>
</dbReference>
<keyword evidence="11 12" id="KW-1015">Disulfide bond</keyword>
<evidence type="ECO:0000256" key="4">
    <source>
        <dbReference type="ARBA" id="ARBA00007372"/>
    </source>
</evidence>
<keyword evidence="14" id="KW-1185">Reference proteome</keyword>
<evidence type="ECO:0000256" key="12">
    <source>
        <dbReference type="PIRSR" id="PIRSR619342-50"/>
    </source>
</evidence>
<dbReference type="EMBL" id="JH668476">
    <property type="protein sequence ID" value="KAG6454846.1"/>
    <property type="molecule type" value="Genomic_DNA"/>
</dbReference>
<keyword evidence="8" id="KW-0249">Electron transport</keyword>
<evidence type="ECO:0000256" key="2">
    <source>
        <dbReference type="ARBA" id="ARBA00004569"/>
    </source>
</evidence>
<keyword evidence="5" id="KW-0813">Transport</keyword>
<evidence type="ECO:0000313" key="13">
    <source>
        <dbReference type="EMBL" id="KAG6454846.1"/>
    </source>
</evidence>
<evidence type="ECO:0000256" key="3">
    <source>
        <dbReference type="ARBA" id="ARBA00004637"/>
    </source>
</evidence>
<keyword evidence="7" id="KW-0999">Mitochondrion inner membrane</keyword>
<dbReference type="Proteomes" id="UP000791440">
    <property type="component" value="Unassembled WGS sequence"/>
</dbReference>
<comment type="function">
    <text evidence="1">Accessory subunit of the mitochondrial membrane respiratory chain NADH dehydrogenase (Complex I), that is believed not to be involved in catalysis. Complex I functions in the transfer of electrons from NADH to the respiratory chain. The immediate electron acceptor for the enzyme is believed to be ubiquinone.</text>
</comment>
<dbReference type="PANTHER" id="PTHR21268:SF2">
    <property type="entry name" value="NADH DEHYDROGENASE [UBIQUINONE] IRON-SULFUR PROTEIN 5"/>
    <property type="match status" value="1"/>
</dbReference>
<comment type="subcellular location">
    <subcellularLocation>
        <location evidence="3">Mitochondrion inner membrane</location>
        <topology evidence="3">Peripheral membrane protein</topology>
    </subcellularLocation>
    <subcellularLocation>
        <location evidence="2">Mitochondrion intermembrane space</location>
    </subcellularLocation>
</comment>
<reference evidence="13" key="1">
    <citation type="journal article" date="2016" name="Insect Biochem. Mol. Biol.">
        <title>Multifaceted biological insights from a draft genome sequence of the tobacco hornworm moth, Manduca sexta.</title>
        <authorList>
            <person name="Kanost M.R."/>
            <person name="Arrese E.L."/>
            <person name="Cao X."/>
            <person name="Chen Y.R."/>
            <person name="Chellapilla S."/>
            <person name="Goldsmith M.R."/>
            <person name="Grosse-Wilde E."/>
            <person name="Heckel D.G."/>
            <person name="Herndon N."/>
            <person name="Jiang H."/>
            <person name="Papanicolaou A."/>
            <person name="Qu J."/>
            <person name="Soulages J.L."/>
            <person name="Vogel H."/>
            <person name="Walters J."/>
            <person name="Waterhouse R.M."/>
            <person name="Ahn S.J."/>
            <person name="Almeida F.C."/>
            <person name="An C."/>
            <person name="Aqrawi P."/>
            <person name="Bretschneider A."/>
            <person name="Bryant W.B."/>
            <person name="Bucks S."/>
            <person name="Chao H."/>
            <person name="Chevignon G."/>
            <person name="Christen J.M."/>
            <person name="Clarke D.F."/>
            <person name="Dittmer N.T."/>
            <person name="Ferguson L.C.F."/>
            <person name="Garavelou S."/>
            <person name="Gordon K.H.J."/>
            <person name="Gunaratna R.T."/>
            <person name="Han Y."/>
            <person name="Hauser F."/>
            <person name="He Y."/>
            <person name="Heidel-Fischer H."/>
            <person name="Hirsh A."/>
            <person name="Hu Y."/>
            <person name="Jiang H."/>
            <person name="Kalra D."/>
            <person name="Klinner C."/>
            <person name="Konig C."/>
            <person name="Kovar C."/>
            <person name="Kroll A.R."/>
            <person name="Kuwar S.S."/>
            <person name="Lee S.L."/>
            <person name="Lehman R."/>
            <person name="Li K."/>
            <person name="Li Z."/>
            <person name="Liang H."/>
            <person name="Lovelace S."/>
            <person name="Lu Z."/>
            <person name="Mansfield J.H."/>
            <person name="McCulloch K.J."/>
            <person name="Mathew T."/>
            <person name="Morton B."/>
            <person name="Muzny D.M."/>
            <person name="Neunemann D."/>
            <person name="Ongeri F."/>
            <person name="Pauchet Y."/>
            <person name="Pu L.L."/>
            <person name="Pyrousis I."/>
            <person name="Rao X.J."/>
            <person name="Redding A."/>
            <person name="Roesel C."/>
            <person name="Sanchez-Gracia A."/>
            <person name="Schaack S."/>
            <person name="Shukla A."/>
            <person name="Tetreau G."/>
            <person name="Wang Y."/>
            <person name="Xiong G.H."/>
            <person name="Traut W."/>
            <person name="Walsh T.K."/>
            <person name="Worley K.C."/>
            <person name="Wu D."/>
            <person name="Wu W."/>
            <person name="Wu Y.Q."/>
            <person name="Zhang X."/>
            <person name="Zou Z."/>
            <person name="Zucker H."/>
            <person name="Briscoe A.D."/>
            <person name="Burmester T."/>
            <person name="Clem R.J."/>
            <person name="Feyereisen R."/>
            <person name="Grimmelikhuijzen C.J.P."/>
            <person name="Hamodrakas S.J."/>
            <person name="Hansson B.S."/>
            <person name="Huguet E."/>
            <person name="Jermiin L.S."/>
            <person name="Lan Q."/>
            <person name="Lehman H.K."/>
            <person name="Lorenzen M."/>
            <person name="Merzendorfer H."/>
            <person name="Michalopoulos I."/>
            <person name="Morton D.B."/>
            <person name="Muthukrishnan S."/>
            <person name="Oakeshott J.G."/>
            <person name="Palmer W."/>
            <person name="Park Y."/>
            <person name="Passarelli A.L."/>
            <person name="Rozas J."/>
            <person name="Schwartz L.M."/>
            <person name="Smith W."/>
            <person name="Southgate A."/>
            <person name="Vilcinskas A."/>
            <person name="Vogt R."/>
            <person name="Wang P."/>
            <person name="Werren J."/>
            <person name="Yu X.Q."/>
            <person name="Zhou J.J."/>
            <person name="Brown S.J."/>
            <person name="Scherer S.E."/>
            <person name="Richards S."/>
            <person name="Blissard G.W."/>
        </authorList>
    </citation>
    <scope>NUCLEOTIDE SEQUENCE</scope>
</reference>
<evidence type="ECO:0000256" key="7">
    <source>
        <dbReference type="ARBA" id="ARBA00022792"/>
    </source>
</evidence>
<evidence type="ECO:0000256" key="11">
    <source>
        <dbReference type="ARBA" id="ARBA00023157"/>
    </source>
</evidence>
<evidence type="ECO:0000313" key="14">
    <source>
        <dbReference type="Proteomes" id="UP000791440"/>
    </source>
</evidence>
<gene>
    <name evidence="13" type="ORF">O3G_MSEX008878</name>
</gene>
<dbReference type="Pfam" id="PF10200">
    <property type="entry name" value="Ndufs5"/>
    <property type="match status" value="1"/>
</dbReference>
<reference evidence="13" key="2">
    <citation type="submission" date="2020-12" db="EMBL/GenBank/DDBJ databases">
        <authorList>
            <person name="Kanost M."/>
        </authorList>
    </citation>
    <scope>NUCLEOTIDE SEQUENCE</scope>
</reference>
<organism evidence="13 14">
    <name type="scientific">Manduca sexta</name>
    <name type="common">Tobacco hawkmoth</name>
    <name type="synonym">Tobacco hornworm</name>
    <dbReference type="NCBI Taxonomy" id="7130"/>
    <lineage>
        <taxon>Eukaryota</taxon>
        <taxon>Metazoa</taxon>
        <taxon>Ecdysozoa</taxon>
        <taxon>Arthropoda</taxon>
        <taxon>Hexapoda</taxon>
        <taxon>Insecta</taxon>
        <taxon>Pterygota</taxon>
        <taxon>Neoptera</taxon>
        <taxon>Endopterygota</taxon>
        <taxon>Lepidoptera</taxon>
        <taxon>Glossata</taxon>
        <taxon>Ditrysia</taxon>
        <taxon>Bombycoidea</taxon>
        <taxon>Sphingidae</taxon>
        <taxon>Sphinginae</taxon>
        <taxon>Sphingini</taxon>
        <taxon>Manduca</taxon>
    </lineage>
</organism>
<dbReference type="AlphaFoldDB" id="A0A921ZBI4"/>
<evidence type="ECO:0000256" key="5">
    <source>
        <dbReference type="ARBA" id="ARBA00022448"/>
    </source>
</evidence>
<comment type="similarity">
    <text evidence="4">Belongs to the complex I NDUFS5 subunit family.</text>
</comment>
<evidence type="ECO:0008006" key="15">
    <source>
        <dbReference type="Google" id="ProtNLM"/>
    </source>
</evidence>
<evidence type="ECO:0000256" key="9">
    <source>
        <dbReference type="ARBA" id="ARBA00023128"/>
    </source>
</evidence>
<accession>A0A921ZBI4</accession>
<feature type="disulfide bond" evidence="12">
    <location>
        <begin position="10"/>
        <end position="43"/>
    </location>
</feature>
<proteinExistence type="inferred from homology"/>
<dbReference type="GO" id="GO:0005758">
    <property type="term" value="C:mitochondrial intermembrane space"/>
    <property type="evidence" value="ECO:0007669"/>
    <property type="project" value="UniProtKB-SubCell"/>
</dbReference>
<evidence type="ECO:0000256" key="8">
    <source>
        <dbReference type="ARBA" id="ARBA00022982"/>
    </source>
</evidence>
<evidence type="ECO:0000256" key="10">
    <source>
        <dbReference type="ARBA" id="ARBA00023136"/>
    </source>
</evidence>
<sequence>MVSHQTLGRCAKQEMDMADCLEAYGLIRGRRKCQMLIEDFAECQTLKKQFNRFILLRRERERQIASGKLTGEKQYVSPKVDSY</sequence>
<dbReference type="GO" id="GO:0005743">
    <property type="term" value="C:mitochondrial inner membrane"/>
    <property type="evidence" value="ECO:0007669"/>
    <property type="project" value="UniProtKB-SubCell"/>
</dbReference>
<name>A0A921ZBI4_MANSE</name>
<feature type="disulfide bond" evidence="12">
    <location>
        <begin position="20"/>
        <end position="33"/>
    </location>
</feature>